<dbReference type="PRINTS" id="PR00599">
    <property type="entry name" value="MAPEPTIDASE"/>
</dbReference>
<evidence type="ECO:0000256" key="6">
    <source>
        <dbReference type="HAMAP-Rule" id="MF_01974"/>
    </source>
</evidence>
<evidence type="ECO:0000256" key="2">
    <source>
        <dbReference type="ARBA" id="ARBA00022438"/>
    </source>
</evidence>
<dbReference type="AlphaFoldDB" id="A0A1F5EGQ8"/>
<protein>
    <recommendedName>
        <fullName evidence="6 7">Methionine aminopeptidase</fullName>
        <shortName evidence="6">MAP</shortName>
        <shortName evidence="6">MetAP</shortName>
        <ecNumber evidence="6 7">3.4.11.18</ecNumber>
    </recommendedName>
    <alternativeName>
        <fullName evidence="6">Peptidase M</fullName>
    </alternativeName>
</protein>
<dbReference type="GO" id="GO:0070006">
    <property type="term" value="F:metalloaminopeptidase activity"/>
    <property type="evidence" value="ECO:0007669"/>
    <property type="project" value="UniProtKB-UniRule"/>
</dbReference>
<reference evidence="9 10" key="1">
    <citation type="journal article" date="2016" name="Nat. Commun.">
        <title>Thousands of microbial genomes shed light on interconnected biogeochemical processes in an aquifer system.</title>
        <authorList>
            <person name="Anantharaman K."/>
            <person name="Brown C.T."/>
            <person name="Hug L.A."/>
            <person name="Sharon I."/>
            <person name="Castelle C.J."/>
            <person name="Probst A.J."/>
            <person name="Thomas B.C."/>
            <person name="Singh A."/>
            <person name="Wilkins M.J."/>
            <person name="Karaoz U."/>
            <person name="Brodie E.L."/>
            <person name="Williams K.H."/>
            <person name="Hubbard S.S."/>
            <person name="Banfield J.F."/>
        </authorList>
    </citation>
    <scope>NUCLEOTIDE SEQUENCE [LARGE SCALE GENOMIC DNA]</scope>
</reference>
<feature type="binding site" evidence="6">
    <location>
        <position position="209"/>
    </location>
    <ligand>
        <name>a divalent metal cation</name>
        <dbReference type="ChEBI" id="CHEBI:60240"/>
        <label>2</label>
        <note>catalytic</note>
    </ligand>
</feature>
<dbReference type="PANTHER" id="PTHR43330:SF27">
    <property type="entry name" value="METHIONINE AMINOPEPTIDASE"/>
    <property type="match status" value="1"/>
</dbReference>
<keyword evidence="3 6" id="KW-0645">Protease</keyword>
<evidence type="ECO:0000313" key="9">
    <source>
        <dbReference type="EMBL" id="OGD66609.1"/>
    </source>
</evidence>
<evidence type="ECO:0000256" key="3">
    <source>
        <dbReference type="ARBA" id="ARBA00022670"/>
    </source>
</evidence>
<dbReference type="GO" id="GO:0006508">
    <property type="term" value="P:proteolysis"/>
    <property type="evidence" value="ECO:0007669"/>
    <property type="project" value="UniProtKB-KW"/>
</dbReference>
<dbReference type="EMBL" id="MFAC01000027">
    <property type="protein sequence ID" value="OGD66609.1"/>
    <property type="molecule type" value="Genomic_DNA"/>
</dbReference>
<dbReference type="Pfam" id="PF00557">
    <property type="entry name" value="Peptidase_M24"/>
    <property type="match status" value="1"/>
</dbReference>
<feature type="binding site" evidence="6">
    <location>
        <position position="240"/>
    </location>
    <ligand>
        <name>a divalent metal cation</name>
        <dbReference type="ChEBI" id="CHEBI:60240"/>
        <label>2</label>
        <note>catalytic</note>
    </ligand>
</feature>
<dbReference type="SUPFAM" id="SSF55920">
    <property type="entry name" value="Creatinase/aminopeptidase"/>
    <property type="match status" value="1"/>
</dbReference>
<dbReference type="NCBIfam" id="TIGR00500">
    <property type="entry name" value="met_pdase_I"/>
    <property type="match status" value="1"/>
</dbReference>
<feature type="domain" description="Peptidase M24" evidence="8">
    <location>
        <begin position="11"/>
        <end position="247"/>
    </location>
</feature>
<dbReference type="EC" id="3.4.11.18" evidence="6 7"/>
<organism evidence="9 10">
    <name type="scientific">Candidatus Campbellbacteria bacterium RIFCSPLOWO2_02_35_12</name>
    <dbReference type="NCBI Taxonomy" id="1797580"/>
    <lineage>
        <taxon>Bacteria</taxon>
        <taxon>Candidatus Campbelliibacteriota</taxon>
    </lineage>
</organism>
<dbReference type="CDD" id="cd01086">
    <property type="entry name" value="MetAP1"/>
    <property type="match status" value="1"/>
</dbReference>
<evidence type="ECO:0000256" key="5">
    <source>
        <dbReference type="ARBA" id="ARBA00022801"/>
    </source>
</evidence>
<dbReference type="PANTHER" id="PTHR43330">
    <property type="entry name" value="METHIONINE AMINOPEPTIDASE"/>
    <property type="match status" value="1"/>
</dbReference>
<name>A0A1F5EGQ8_9BACT</name>
<comment type="function">
    <text evidence="1 6">Removes the N-terminal methionine from nascent proteins. The N-terminal methionine is often cleaved when the second residue in the primary sequence is small and uncharged (Met-Ala-, Cys, Gly, Pro, Ser, Thr, or Val). Requires deformylation of the N(alpha)-formylated initiator methionine before it can be hydrolyzed.</text>
</comment>
<comment type="catalytic activity">
    <reaction evidence="6 7">
        <text>Release of N-terminal amino acids, preferentially methionine, from peptides and arylamides.</text>
        <dbReference type="EC" id="3.4.11.18"/>
    </reaction>
</comment>
<feature type="binding site" evidence="6">
    <location>
        <position position="113"/>
    </location>
    <ligand>
        <name>a divalent metal cation</name>
        <dbReference type="ChEBI" id="CHEBI:60240"/>
        <label>2</label>
        <note>catalytic</note>
    </ligand>
</feature>
<evidence type="ECO:0000256" key="4">
    <source>
        <dbReference type="ARBA" id="ARBA00022723"/>
    </source>
</evidence>
<feature type="binding site" evidence="6">
    <location>
        <position position="113"/>
    </location>
    <ligand>
        <name>a divalent metal cation</name>
        <dbReference type="ChEBI" id="CHEBI:60240"/>
        <label>1</label>
    </ligand>
</feature>
<comment type="cofactor">
    <cofactor evidence="6">
        <name>Co(2+)</name>
        <dbReference type="ChEBI" id="CHEBI:48828"/>
    </cofactor>
    <cofactor evidence="6">
        <name>Zn(2+)</name>
        <dbReference type="ChEBI" id="CHEBI:29105"/>
    </cofactor>
    <cofactor evidence="6">
        <name>Mn(2+)</name>
        <dbReference type="ChEBI" id="CHEBI:29035"/>
    </cofactor>
    <cofactor evidence="6">
        <name>Fe(2+)</name>
        <dbReference type="ChEBI" id="CHEBI:29033"/>
    </cofactor>
    <text evidence="6">Binds 2 divalent metal cations per subunit. Has a high-affinity and a low affinity metal-binding site. The true nature of the physiological cofactor is under debate. The enzyme is active with cobalt, zinc, manganese or divalent iron ions. Most likely, methionine aminopeptidases function as mononuclear Fe(2+)-metalloproteases under physiological conditions, and the catalytically relevant metal-binding site has been assigned to the histidine-containing high-affinity site.</text>
</comment>
<dbReference type="InterPro" id="IPR036005">
    <property type="entry name" value="Creatinase/aminopeptidase-like"/>
</dbReference>
<accession>A0A1F5EGQ8</accession>
<evidence type="ECO:0000259" key="8">
    <source>
        <dbReference type="Pfam" id="PF00557"/>
    </source>
</evidence>
<sequence>MTMIKTKREIEIMREGGKRLAEILQKVSSEARVKINVSVLNTFAEKLIRAGGDKPAFLNYKPEGAGRPYPATLCVSINDEIVHGIPNEETKILREGDIVGLDLGLEHRGLFLDMAVTIPIGKVSKEDQKLINMTKEALEVGIKAAKGGNKIGDIGYAIERFVKKCGYNMPYELGGHGIGYKVAEKPYVPNRGKKNTGEKLKAGMVLALEPMLNKGDADIILMDDDYTYKTANGSRSAHFEHTILITDSEAEVLTKNIP</sequence>
<feature type="binding site" evidence="6">
    <location>
        <position position="83"/>
    </location>
    <ligand>
        <name>substrate</name>
    </ligand>
</feature>
<dbReference type="Proteomes" id="UP000186029">
    <property type="component" value="Unassembled WGS sequence"/>
</dbReference>
<dbReference type="InterPro" id="IPR001714">
    <property type="entry name" value="Pept_M24_MAP"/>
</dbReference>
<comment type="subunit">
    <text evidence="6">Monomer.</text>
</comment>
<dbReference type="GO" id="GO:0046872">
    <property type="term" value="F:metal ion binding"/>
    <property type="evidence" value="ECO:0007669"/>
    <property type="project" value="UniProtKB-UniRule"/>
</dbReference>
<keyword evidence="5 6" id="KW-0378">Hydrolase</keyword>
<dbReference type="GO" id="GO:0005829">
    <property type="term" value="C:cytosol"/>
    <property type="evidence" value="ECO:0007669"/>
    <property type="project" value="TreeGrafter"/>
</dbReference>
<feature type="binding site" evidence="6">
    <location>
        <position position="102"/>
    </location>
    <ligand>
        <name>a divalent metal cation</name>
        <dbReference type="ChEBI" id="CHEBI:60240"/>
        <label>1</label>
    </ligand>
</feature>
<dbReference type="GO" id="GO:0004239">
    <property type="term" value="F:initiator methionyl aminopeptidase activity"/>
    <property type="evidence" value="ECO:0007669"/>
    <property type="project" value="UniProtKB-UniRule"/>
</dbReference>
<evidence type="ECO:0000256" key="7">
    <source>
        <dbReference type="RuleBase" id="RU003653"/>
    </source>
</evidence>
<keyword evidence="2 6" id="KW-0031">Aminopeptidase</keyword>
<proteinExistence type="inferred from homology"/>
<evidence type="ECO:0000313" key="10">
    <source>
        <dbReference type="Proteomes" id="UP000186029"/>
    </source>
</evidence>
<dbReference type="Gene3D" id="3.90.230.10">
    <property type="entry name" value="Creatinase/methionine aminopeptidase superfamily"/>
    <property type="match status" value="1"/>
</dbReference>
<dbReference type="InterPro" id="IPR002467">
    <property type="entry name" value="Pept_M24A_MAP1"/>
</dbReference>
<dbReference type="HAMAP" id="MF_01974">
    <property type="entry name" value="MetAP_1"/>
    <property type="match status" value="1"/>
</dbReference>
<comment type="caution">
    <text evidence="9">The sequence shown here is derived from an EMBL/GenBank/DDBJ whole genome shotgun (WGS) entry which is preliminary data.</text>
</comment>
<feature type="binding site" evidence="6">
    <location>
        <position position="176"/>
    </location>
    <ligand>
        <name>a divalent metal cation</name>
        <dbReference type="ChEBI" id="CHEBI:60240"/>
        <label>2</label>
        <note>catalytic</note>
    </ligand>
</feature>
<feature type="binding site" evidence="6">
    <location>
        <position position="240"/>
    </location>
    <ligand>
        <name>a divalent metal cation</name>
        <dbReference type="ChEBI" id="CHEBI:60240"/>
        <label>1</label>
    </ligand>
</feature>
<dbReference type="InterPro" id="IPR000994">
    <property type="entry name" value="Pept_M24"/>
</dbReference>
<gene>
    <name evidence="6" type="primary">map</name>
    <name evidence="9" type="ORF">A2Z61_00740</name>
</gene>
<keyword evidence="4 6" id="KW-0479">Metal-binding</keyword>
<dbReference type="STRING" id="1797580.A2Z61_00740"/>
<evidence type="ECO:0000256" key="1">
    <source>
        <dbReference type="ARBA" id="ARBA00002521"/>
    </source>
</evidence>
<comment type="similarity">
    <text evidence="6">Belongs to the peptidase M24A family. Methionine aminopeptidase type 1 subfamily.</text>
</comment>
<comment type="caution">
    <text evidence="6">Lacks conserved residue(s) required for the propagation of feature annotation.</text>
</comment>